<sequence length="148" mass="15907">MLPSGLKGDVAVMYQVSCTQVHWIASATLGFPYSSTPVRRADLRSAHRPLIEKKEAFFRGFGETPGGHCGEGLLKQDSSAVAKLQKKPGDSDEGHKPSNSEKDLFKAVLFQEISDITLCTYQVSSLRDEAGLPSDAETGECAGGFSRA</sequence>
<dbReference type="Proteomes" id="UP000314294">
    <property type="component" value="Unassembled WGS sequence"/>
</dbReference>
<feature type="region of interest" description="Disordered" evidence="1">
    <location>
        <begin position="79"/>
        <end position="100"/>
    </location>
</feature>
<evidence type="ECO:0000313" key="2">
    <source>
        <dbReference type="EMBL" id="TNN75377.1"/>
    </source>
</evidence>
<accession>A0A4Z2IBM1</accession>
<dbReference type="AlphaFoldDB" id="A0A4Z2IBM1"/>
<protein>
    <submittedName>
        <fullName evidence="2">Uncharacterized protein</fullName>
    </submittedName>
</protein>
<keyword evidence="3" id="KW-1185">Reference proteome</keyword>
<reference evidence="2 3" key="1">
    <citation type="submission" date="2019-03" db="EMBL/GenBank/DDBJ databases">
        <title>First draft genome of Liparis tanakae, snailfish: a comprehensive survey of snailfish specific genes.</title>
        <authorList>
            <person name="Kim W."/>
            <person name="Song I."/>
            <person name="Jeong J.-H."/>
            <person name="Kim D."/>
            <person name="Kim S."/>
            <person name="Ryu S."/>
            <person name="Song J.Y."/>
            <person name="Lee S.K."/>
        </authorList>
    </citation>
    <scope>NUCLEOTIDE SEQUENCE [LARGE SCALE GENOMIC DNA]</scope>
    <source>
        <tissue evidence="2">Muscle</tissue>
    </source>
</reference>
<gene>
    <name evidence="2" type="ORF">EYF80_014424</name>
</gene>
<dbReference type="EMBL" id="SRLO01000104">
    <property type="protein sequence ID" value="TNN75377.1"/>
    <property type="molecule type" value="Genomic_DNA"/>
</dbReference>
<feature type="compositionally biased region" description="Basic and acidic residues" evidence="1">
    <location>
        <begin position="87"/>
        <end position="100"/>
    </location>
</feature>
<evidence type="ECO:0000313" key="3">
    <source>
        <dbReference type="Proteomes" id="UP000314294"/>
    </source>
</evidence>
<proteinExistence type="predicted"/>
<evidence type="ECO:0000256" key="1">
    <source>
        <dbReference type="SAM" id="MobiDB-lite"/>
    </source>
</evidence>
<comment type="caution">
    <text evidence="2">The sequence shown here is derived from an EMBL/GenBank/DDBJ whole genome shotgun (WGS) entry which is preliminary data.</text>
</comment>
<name>A0A4Z2IBM1_9TELE</name>
<organism evidence="2 3">
    <name type="scientific">Liparis tanakae</name>
    <name type="common">Tanaka's snailfish</name>
    <dbReference type="NCBI Taxonomy" id="230148"/>
    <lineage>
        <taxon>Eukaryota</taxon>
        <taxon>Metazoa</taxon>
        <taxon>Chordata</taxon>
        <taxon>Craniata</taxon>
        <taxon>Vertebrata</taxon>
        <taxon>Euteleostomi</taxon>
        <taxon>Actinopterygii</taxon>
        <taxon>Neopterygii</taxon>
        <taxon>Teleostei</taxon>
        <taxon>Neoteleostei</taxon>
        <taxon>Acanthomorphata</taxon>
        <taxon>Eupercaria</taxon>
        <taxon>Perciformes</taxon>
        <taxon>Cottioidei</taxon>
        <taxon>Cottales</taxon>
        <taxon>Liparidae</taxon>
        <taxon>Liparis</taxon>
    </lineage>
</organism>